<evidence type="ECO:0000256" key="7">
    <source>
        <dbReference type="SAM" id="Phobius"/>
    </source>
</evidence>
<dbReference type="PIRSF" id="PIRSF006483">
    <property type="entry name" value="Membrane_protein_YitT"/>
    <property type="match status" value="1"/>
</dbReference>
<evidence type="ECO:0000313" key="10">
    <source>
        <dbReference type="Proteomes" id="UP000469325"/>
    </source>
</evidence>
<feature type="transmembrane region" description="Helical" evidence="7">
    <location>
        <begin position="31"/>
        <end position="49"/>
    </location>
</feature>
<dbReference type="Pfam" id="PF02588">
    <property type="entry name" value="YitT_membrane"/>
    <property type="match status" value="1"/>
</dbReference>
<evidence type="ECO:0000256" key="5">
    <source>
        <dbReference type="ARBA" id="ARBA00023136"/>
    </source>
</evidence>
<dbReference type="AlphaFoldDB" id="A0A6N7XP33"/>
<keyword evidence="3 7" id="KW-0812">Transmembrane</keyword>
<keyword evidence="2" id="KW-1003">Cell membrane</keyword>
<feature type="transmembrane region" description="Helical" evidence="7">
    <location>
        <begin position="101"/>
        <end position="120"/>
    </location>
</feature>
<evidence type="ECO:0000259" key="8">
    <source>
        <dbReference type="Pfam" id="PF10035"/>
    </source>
</evidence>
<name>A0A6N7XP33_9ACTN</name>
<dbReference type="InterPro" id="IPR015867">
    <property type="entry name" value="N-reg_PII/ATP_PRibTrfase_C"/>
</dbReference>
<accession>A0A6N7XP33</accession>
<dbReference type="Gene3D" id="3.30.70.120">
    <property type="match status" value="1"/>
</dbReference>
<evidence type="ECO:0000256" key="2">
    <source>
        <dbReference type="ARBA" id="ARBA00022475"/>
    </source>
</evidence>
<dbReference type="Proteomes" id="UP000469325">
    <property type="component" value="Unassembled WGS sequence"/>
</dbReference>
<proteinExistence type="predicted"/>
<keyword evidence="5 7" id="KW-0472">Membrane</keyword>
<keyword evidence="10" id="KW-1185">Reference proteome</keyword>
<keyword evidence="4 7" id="KW-1133">Transmembrane helix</keyword>
<dbReference type="InterPro" id="IPR051461">
    <property type="entry name" value="UPF0750_membrane"/>
</dbReference>
<gene>
    <name evidence="9" type="ORF">FYJ68_00955</name>
</gene>
<evidence type="ECO:0000256" key="1">
    <source>
        <dbReference type="ARBA" id="ARBA00004651"/>
    </source>
</evidence>
<reference evidence="9 10" key="1">
    <citation type="submission" date="2019-08" db="EMBL/GenBank/DDBJ databases">
        <title>In-depth cultivation of the pig gut microbiome towards novel bacterial diversity and tailored functional studies.</title>
        <authorList>
            <person name="Wylensek D."/>
            <person name="Hitch T.C.A."/>
            <person name="Clavel T."/>
        </authorList>
    </citation>
    <scope>NUCLEOTIDE SEQUENCE [LARGE SCALE GENOMIC DNA]</scope>
    <source>
        <strain evidence="9 10">CA-Schmier-601-WT-1</strain>
    </source>
</reference>
<feature type="transmembrane region" description="Helical" evidence="7">
    <location>
        <begin position="132"/>
        <end position="154"/>
    </location>
</feature>
<evidence type="ECO:0000256" key="3">
    <source>
        <dbReference type="ARBA" id="ARBA00022692"/>
    </source>
</evidence>
<feature type="compositionally biased region" description="Basic and acidic residues" evidence="6">
    <location>
        <begin position="9"/>
        <end position="21"/>
    </location>
</feature>
<feature type="transmembrane region" description="Helical" evidence="7">
    <location>
        <begin position="78"/>
        <end position="95"/>
    </location>
</feature>
<evidence type="ECO:0000256" key="6">
    <source>
        <dbReference type="SAM" id="MobiDB-lite"/>
    </source>
</evidence>
<dbReference type="GO" id="GO:0005886">
    <property type="term" value="C:plasma membrane"/>
    <property type="evidence" value="ECO:0007669"/>
    <property type="project" value="UniProtKB-SubCell"/>
</dbReference>
<comment type="caution">
    <text evidence="9">The sequence shown here is derived from an EMBL/GenBank/DDBJ whole genome shotgun (WGS) entry which is preliminary data.</text>
</comment>
<dbReference type="RefSeq" id="WP_154433452.1">
    <property type="nucleotide sequence ID" value="NZ_VUNC01000001.1"/>
</dbReference>
<dbReference type="CDD" id="cd16380">
    <property type="entry name" value="YitT_C"/>
    <property type="match status" value="1"/>
</dbReference>
<sequence>MYVPQEQLSRTEIEEGERAARRREEPGRIQFFLTLNLGLFLTAIGIEVFKAPNHFALGGTSGLSIILSTLFPKYPVSAFMWLVNLALVLLGLAFLDRRTMGWTVFSSFALSFYVSILERLIPLSAPLTNDTLLELIFAVGLPAVGSAIVFNIGASTGGTDILAMILKKYSSLQIGKALLLVDAAIVATAAALYGPRTGLYCILGLISKSFVVDSFIENVNTQKVCTVICSRPNDVVGFLVSELHRTATVREERGAFTGRPETVLVTVLSRREATRLRIYLRETDPHAFMTMVNSSEIVGRGFRGM</sequence>
<feature type="region of interest" description="Disordered" evidence="6">
    <location>
        <begin position="1"/>
        <end position="21"/>
    </location>
</feature>
<dbReference type="EMBL" id="VUNC01000001">
    <property type="protein sequence ID" value="MST71689.1"/>
    <property type="molecule type" value="Genomic_DNA"/>
</dbReference>
<feature type="domain" description="DUF2179" evidence="8">
    <location>
        <begin position="245"/>
        <end position="299"/>
    </location>
</feature>
<dbReference type="InterPro" id="IPR019264">
    <property type="entry name" value="DUF2179"/>
</dbReference>
<evidence type="ECO:0000256" key="4">
    <source>
        <dbReference type="ARBA" id="ARBA00022989"/>
    </source>
</evidence>
<dbReference type="PANTHER" id="PTHR33545:SF5">
    <property type="entry name" value="UPF0750 MEMBRANE PROTEIN YITT"/>
    <property type="match status" value="1"/>
</dbReference>
<dbReference type="InterPro" id="IPR003740">
    <property type="entry name" value="YitT"/>
</dbReference>
<comment type="subcellular location">
    <subcellularLocation>
        <location evidence="1">Cell membrane</location>
        <topology evidence="1">Multi-pass membrane protein</topology>
    </subcellularLocation>
</comment>
<organism evidence="9 10">
    <name type="scientific">Olsenella porci</name>
    <dbReference type="NCBI Taxonomy" id="2652279"/>
    <lineage>
        <taxon>Bacteria</taxon>
        <taxon>Bacillati</taxon>
        <taxon>Actinomycetota</taxon>
        <taxon>Coriobacteriia</taxon>
        <taxon>Coriobacteriales</taxon>
        <taxon>Atopobiaceae</taxon>
        <taxon>Olsenella</taxon>
    </lineage>
</organism>
<feature type="transmembrane region" description="Helical" evidence="7">
    <location>
        <begin position="174"/>
        <end position="193"/>
    </location>
</feature>
<protein>
    <submittedName>
        <fullName evidence="9">YitT family protein</fullName>
    </submittedName>
</protein>
<dbReference type="Pfam" id="PF10035">
    <property type="entry name" value="DUF2179"/>
    <property type="match status" value="1"/>
</dbReference>
<dbReference type="PANTHER" id="PTHR33545">
    <property type="entry name" value="UPF0750 MEMBRANE PROTEIN YITT-RELATED"/>
    <property type="match status" value="1"/>
</dbReference>
<evidence type="ECO:0000313" key="9">
    <source>
        <dbReference type="EMBL" id="MST71689.1"/>
    </source>
</evidence>